<evidence type="ECO:0000259" key="8">
    <source>
        <dbReference type="Pfam" id="PF22544"/>
    </source>
</evidence>
<dbReference type="InterPro" id="IPR053879">
    <property type="entry name" value="HYDIN_VesB_CFA65-like_Ig"/>
</dbReference>
<dbReference type="GO" id="GO:0031514">
    <property type="term" value="C:motile cilium"/>
    <property type="evidence" value="ECO:0007669"/>
    <property type="project" value="UniProtKB-SubCell"/>
</dbReference>
<dbReference type="Pfam" id="PF22544">
    <property type="entry name" value="HYDIN_VesB_CFA65-like_Ig"/>
    <property type="match status" value="1"/>
</dbReference>
<sequence length="1514" mass="171129">MEFPETQTLSAGMKWTVNVTFRPVAKIEFTTSFGTFYIQIKATLPEHVMEFPEVIDFGYCPIRETAKYNFLMHNTGELASDYEWTIEPPFSITSTSGHILPGTSVSVLLEFKPTQAMVMTVPATCTFGTKKQWEKSKVVKTAKVCGIAKFSHLIIQGDLKVFDFGDVYVGTTQEQTMVLENPSAVHANFKIKRAHKDNDGCFEFSTMTGTVDSKSTLEIKFLTEKSSTFKIDKQSGVIGPNSVVPLQVKFCPKEPINYYRRVYCLIENQDAIYLDLIGTCYNEKRRPATFKPHHIENYKLRVQNGLWEFGPEQIEEMIKSETVQCKDGVLSYKDKDMALTKSKFVPKDRPYQALTCSEFFYGNSGDFLPCNLLDTYVDFGSCSRFRVAEPQIIRIQNRTKGKMSCVWMDEDDNKDECLFTVTPKTADIPSKSIAEFKVQFRPKVDSEFYGKQLECFVYFKSMRNFRLVNEDTFTPPWCLTPVVAGNTFPPGEDTFIPKVHFGKSKIIFPPCYVDRSEYQIVRITNTGDTTVKFSFLDIGFDSSLGLGGDTETATKGGAVFSAKPRVGTLKKHESRLIVLRFSPSEQKLYEESFTCYFNNSLHNSYSLQLRGYGSFPKISFDNDNSINFKPTCVGSVSRRTFSIKNASKTLVHFQWLIPTQYTSVVAINPTYGTLKSDEILELECTFAPAINTNYVLKLPCYYFHEDNEKDKERVTFAVFGKGIYGKLTSSPSKVDFGNVLINTVVEREVVIFNSTECDVHFTLRIGFTDPQENKQLHILANDLQDSEFEILQPSKVIAARSNQTVKIKACLKSEKPYNISVYYKIAKQEIVESKPSSVTSRIIGPKEEHYLCDIVAVGVHPIIAVRDIRSKGFSKTILWQLFSLERFNELLAEPNQDPNAYAEPVIDDNSFPTDAPPINLSSLEADVNFDFGATTAGTPPIAIKMTLKNCGVVPVDWDFNFPNDYDVEVESWADPGDCTEDQITRNFILDNNIFCVSPKSGSLKPGEMEHILLTYSHEFAGPHRLPVVFKLRNGSSRAGKEILINFIGYSVPETQKFLHLQSINHRFENIDIGTSSPPVQLNEENNNFEILKCNKTGGHIPAGEMDYLEFVFNPLEVKEYELDLPITVDNGKTRMITFRGAGIQQNMPNKDGPLLNPKDIKETIPIMSSLPPLLSPLAVISLERIDFCHVPIKSVLRQVLVVTNVTKDTDISFKWIVPSVWPKDCNTKLTLAVQIKPETCHLAPGKSRVCKLIIQPDDEPRLYHFDIICSVTNETAMAQYRSEYPTEEEKILKNGELIDVHSSSKSVTQLASISTKSSNGHDLNQIKYKKLPAINDKTSQRTNSAKTRKSSEVSELQECPNPLPPAAINLFVGIRAQSHVVEEFSSTYYGTDKFYRLKRTGYPTNVEMDAKDLFGMKDLFLDVMSGLLNQVFESQKVKHLPEQISNEPVKYFRHEEPASTTGVNSYSDQDIISCFDFQNSVEEVLEGTIYNMMQEMNQGEFECTVYPMLVSKPV</sequence>
<comment type="subcellular location">
    <subcellularLocation>
        <location evidence="1">Cell projection</location>
        <location evidence="1">Cilium</location>
        <location evidence="1">Flagellum</location>
    </subcellularLocation>
    <subcellularLocation>
        <location evidence="2">Cytoplasm</location>
    </subcellularLocation>
</comment>
<dbReference type="GO" id="GO:0005737">
    <property type="term" value="C:cytoplasm"/>
    <property type="evidence" value="ECO:0007669"/>
    <property type="project" value="UniProtKB-SubCell"/>
</dbReference>
<evidence type="ECO:0000313" key="14">
    <source>
        <dbReference type="EMBL" id="KAJ3255982.1"/>
    </source>
</evidence>
<dbReference type="InterPro" id="IPR057467">
    <property type="entry name" value="Ig_CFAP65_8th"/>
</dbReference>
<evidence type="ECO:0000259" key="13">
    <source>
        <dbReference type="Pfam" id="PF25249"/>
    </source>
</evidence>
<dbReference type="PANTHER" id="PTHR46127:SF1">
    <property type="entry name" value="CILIA- AND FLAGELLA-ASSOCIATED PROTEIN 65"/>
    <property type="match status" value="1"/>
</dbReference>
<evidence type="ECO:0000256" key="4">
    <source>
        <dbReference type="ARBA" id="ARBA00022846"/>
    </source>
</evidence>
<keyword evidence="5" id="KW-0969">Cilium</keyword>
<evidence type="ECO:0000256" key="5">
    <source>
        <dbReference type="ARBA" id="ARBA00023069"/>
    </source>
</evidence>
<feature type="domain" description="CFAP65 fourth Ig-like" evidence="10">
    <location>
        <begin position="224"/>
        <end position="284"/>
    </location>
</feature>
<dbReference type="EMBL" id="JADGKB010000057">
    <property type="protein sequence ID" value="KAJ3255982.1"/>
    <property type="molecule type" value="Genomic_DNA"/>
</dbReference>
<dbReference type="Proteomes" id="UP001210925">
    <property type="component" value="Unassembled WGS sequence"/>
</dbReference>
<name>A0AAD5UFC0_9FUNG</name>
<dbReference type="PANTHER" id="PTHR46127">
    <property type="entry name" value="CILIA- AND FLAGELLA-ASSOCIATED PROTEIN 65"/>
    <property type="match status" value="1"/>
</dbReference>
<evidence type="ECO:0000259" key="9">
    <source>
        <dbReference type="Pfam" id="PF24291"/>
    </source>
</evidence>
<proteinExistence type="predicted"/>
<dbReference type="InterPro" id="IPR052614">
    <property type="entry name" value="CFAP65"/>
</dbReference>
<comment type="caution">
    <text evidence="14">The sequence shown here is derived from an EMBL/GenBank/DDBJ whole genome shotgun (WGS) entry which is preliminary data.</text>
</comment>
<dbReference type="InterPro" id="IPR056305">
    <property type="entry name" value="Ig_CFAP65_10th"/>
</dbReference>
<keyword evidence="4" id="KW-0282">Flagellum</keyword>
<dbReference type="InterPro" id="IPR057470">
    <property type="entry name" value="Ig_CFAP65_7th"/>
</dbReference>
<protein>
    <submittedName>
        <fullName evidence="14">Uncharacterized protein</fullName>
    </submittedName>
</protein>
<evidence type="ECO:0000259" key="10">
    <source>
        <dbReference type="Pfam" id="PF24507"/>
    </source>
</evidence>
<evidence type="ECO:0000256" key="1">
    <source>
        <dbReference type="ARBA" id="ARBA00004230"/>
    </source>
</evidence>
<evidence type="ECO:0000256" key="7">
    <source>
        <dbReference type="SAM" id="MobiDB-lite"/>
    </source>
</evidence>
<reference evidence="14" key="1">
    <citation type="submission" date="2020-05" db="EMBL/GenBank/DDBJ databases">
        <title>Phylogenomic resolution of chytrid fungi.</title>
        <authorList>
            <person name="Stajich J.E."/>
            <person name="Amses K."/>
            <person name="Simmons R."/>
            <person name="Seto K."/>
            <person name="Myers J."/>
            <person name="Bonds A."/>
            <person name="Quandt C.A."/>
            <person name="Barry K."/>
            <person name="Liu P."/>
            <person name="Grigoriev I."/>
            <person name="Longcore J.E."/>
            <person name="James T.Y."/>
        </authorList>
    </citation>
    <scope>NUCLEOTIDE SEQUENCE</scope>
    <source>
        <strain evidence="14">PLAUS21</strain>
    </source>
</reference>
<dbReference type="InterPro" id="IPR013783">
    <property type="entry name" value="Ig-like_fold"/>
</dbReference>
<dbReference type="Pfam" id="PF24507">
    <property type="entry name" value="Ig_CFAP65_4th"/>
    <property type="match status" value="1"/>
</dbReference>
<evidence type="ECO:0000256" key="6">
    <source>
        <dbReference type="ARBA" id="ARBA00023273"/>
    </source>
</evidence>
<evidence type="ECO:0000256" key="3">
    <source>
        <dbReference type="ARBA" id="ARBA00022490"/>
    </source>
</evidence>
<feature type="domain" description="CFAP65 tenth Ig-like" evidence="9">
    <location>
        <begin position="1080"/>
        <end position="1146"/>
    </location>
</feature>
<accession>A0AAD5UFC0</accession>
<evidence type="ECO:0000259" key="11">
    <source>
        <dbReference type="Pfam" id="PF24816"/>
    </source>
</evidence>
<feature type="domain" description="HYDIN/VesB/CFA65-like Ig-like" evidence="8">
    <location>
        <begin position="48"/>
        <end position="118"/>
    </location>
</feature>
<feature type="domain" description="CFAP65-like ninth Ig-like" evidence="11">
    <location>
        <begin position="861"/>
        <end position="1048"/>
    </location>
</feature>
<gene>
    <name evidence="14" type="ORF">HK103_005789</name>
</gene>
<organism evidence="14 15">
    <name type="scientific">Boothiomyces macroporosus</name>
    <dbReference type="NCBI Taxonomy" id="261099"/>
    <lineage>
        <taxon>Eukaryota</taxon>
        <taxon>Fungi</taxon>
        <taxon>Fungi incertae sedis</taxon>
        <taxon>Chytridiomycota</taxon>
        <taxon>Chytridiomycota incertae sedis</taxon>
        <taxon>Chytridiomycetes</taxon>
        <taxon>Rhizophydiales</taxon>
        <taxon>Terramycetaceae</taxon>
        <taxon>Boothiomyces</taxon>
    </lineage>
</organism>
<keyword evidence="15" id="KW-1185">Reference proteome</keyword>
<evidence type="ECO:0000259" key="12">
    <source>
        <dbReference type="Pfam" id="PF25248"/>
    </source>
</evidence>
<feature type="region of interest" description="Disordered" evidence="7">
    <location>
        <begin position="1337"/>
        <end position="1358"/>
    </location>
</feature>
<feature type="domain" description="CFAP65 seventh Ig-like" evidence="13">
    <location>
        <begin position="623"/>
        <end position="710"/>
    </location>
</feature>
<dbReference type="Gene3D" id="2.60.40.10">
    <property type="entry name" value="Immunoglobulins"/>
    <property type="match status" value="9"/>
</dbReference>
<dbReference type="Pfam" id="PF25249">
    <property type="entry name" value="Ig_CFAP65_7th"/>
    <property type="match status" value="1"/>
</dbReference>
<dbReference type="Pfam" id="PF25248">
    <property type="entry name" value="Ig_CFAP65_8th"/>
    <property type="match status" value="1"/>
</dbReference>
<dbReference type="Pfam" id="PF24816">
    <property type="entry name" value="Ig_CFAP65__9th"/>
    <property type="match status" value="1"/>
</dbReference>
<keyword evidence="6" id="KW-0966">Cell projection</keyword>
<keyword evidence="3" id="KW-0963">Cytoplasm</keyword>
<dbReference type="InterPro" id="IPR058536">
    <property type="entry name" value="Ig_CFAP65_4th"/>
</dbReference>
<feature type="domain" description="CFAP65 eight Ig-like" evidence="12">
    <location>
        <begin position="725"/>
        <end position="858"/>
    </location>
</feature>
<dbReference type="Pfam" id="PF24291">
    <property type="entry name" value="Ig_CFAP65"/>
    <property type="match status" value="1"/>
</dbReference>
<evidence type="ECO:0000313" key="15">
    <source>
        <dbReference type="Proteomes" id="UP001210925"/>
    </source>
</evidence>
<dbReference type="InterPro" id="IPR056344">
    <property type="entry name" value="Ig_CFAP65-like_9th"/>
</dbReference>
<evidence type="ECO:0000256" key="2">
    <source>
        <dbReference type="ARBA" id="ARBA00004496"/>
    </source>
</evidence>